<accession>A0A0J0XH30</accession>
<dbReference type="InterPro" id="IPR001466">
    <property type="entry name" value="Beta-lactam-related"/>
</dbReference>
<proteinExistence type="inferred from homology"/>
<sequence>MRSGLPSHDFSYDHVTAAQTVANLAHLRPSAEFRSIFQYQNGHYVALSHIVPTLTGVPFTEYVAEHFFAPVGMNSTTYNHTAAAESGHRTDGHTHTGVNMTECVAKSTAEGYKKRSKACHGKIAPFGWFTDTDGTDLAGAGGVVSSARDVARWLAELLDPTVVPARLIGAAAEPRNVIGGKPMPGADGMPTLYGAGQFIQPYRGHRVVSHTGGVPGQLTLLARLPEAGVAVAVLTNDADFGYYAFNTVFAAIVDGLLDLEPLNVEQEWFRQYISKAPGQPKRGAAPAYGFHAVPGRYEGAGYGAFDLAPLNASDAVYARFPAELARFGLASQHVFVAPFSRIFATHIVFSHWDGPHFNWTIFIARHPKQGYGKGTRASGPAIITPRGIGMFGGFSVPGAGAPPKEISVEASEAGSEVWFEHKRRS</sequence>
<name>A0A0J0XH30_9TREE</name>
<evidence type="ECO:0000313" key="4">
    <source>
        <dbReference type="Proteomes" id="UP000053611"/>
    </source>
</evidence>
<gene>
    <name evidence="3" type="ORF">CC85DRAFT_287495</name>
</gene>
<dbReference type="OrthoDB" id="5946976at2759"/>
<protein>
    <submittedName>
        <fullName evidence="3">Beta-lactamase/transpeptidase-like protein</fullName>
    </submittedName>
</protein>
<dbReference type="STRING" id="879819.A0A0J0XH30"/>
<dbReference type="SUPFAM" id="SSF56601">
    <property type="entry name" value="beta-lactamase/transpeptidase-like"/>
    <property type="match status" value="1"/>
</dbReference>
<dbReference type="PANTHER" id="PTHR46825">
    <property type="entry name" value="D-ALANYL-D-ALANINE-CARBOXYPEPTIDASE/ENDOPEPTIDASE AMPH"/>
    <property type="match status" value="1"/>
</dbReference>
<dbReference type="PANTHER" id="PTHR46825:SF15">
    <property type="entry name" value="BETA-LACTAMASE-RELATED DOMAIN-CONTAINING PROTEIN"/>
    <property type="match status" value="1"/>
</dbReference>
<comment type="similarity">
    <text evidence="1">Belongs to the peptidase S12 family.</text>
</comment>
<dbReference type="InterPro" id="IPR050491">
    <property type="entry name" value="AmpC-like"/>
</dbReference>
<dbReference type="RefSeq" id="XP_018276882.1">
    <property type="nucleotide sequence ID" value="XM_018423903.1"/>
</dbReference>
<evidence type="ECO:0000256" key="1">
    <source>
        <dbReference type="ARBA" id="ARBA00038215"/>
    </source>
</evidence>
<evidence type="ECO:0000313" key="3">
    <source>
        <dbReference type="EMBL" id="KLT40391.1"/>
    </source>
</evidence>
<keyword evidence="4" id="KW-1185">Reference proteome</keyword>
<dbReference type="Gene3D" id="3.40.710.10">
    <property type="entry name" value="DD-peptidase/beta-lactamase superfamily"/>
    <property type="match status" value="1"/>
</dbReference>
<evidence type="ECO:0000259" key="2">
    <source>
        <dbReference type="Pfam" id="PF00144"/>
    </source>
</evidence>
<feature type="domain" description="Beta-lactamase-related" evidence="2">
    <location>
        <begin position="1"/>
        <end position="240"/>
    </location>
</feature>
<dbReference type="Pfam" id="PF00144">
    <property type="entry name" value="Beta-lactamase"/>
    <property type="match status" value="1"/>
</dbReference>
<dbReference type="GeneID" id="28984506"/>
<reference evidence="3 4" key="1">
    <citation type="submission" date="2015-03" db="EMBL/GenBank/DDBJ databases">
        <title>Genomics and transcriptomics of the oil-accumulating basidiomycete yeast T. oleaginosus allow insights into substrate utilization and the diverse evolutionary trajectories of mating systems in fungi.</title>
        <authorList>
            <consortium name="DOE Joint Genome Institute"/>
            <person name="Kourist R."/>
            <person name="Kracht O."/>
            <person name="Bracharz F."/>
            <person name="Lipzen A."/>
            <person name="Nolan M."/>
            <person name="Ohm R."/>
            <person name="Grigoriev I."/>
            <person name="Sun S."/>
            <person name="Heitman J."/>
            <person name="Bruck T."/>
            <person name="Nowrousian M."/>
        </authorList>
    </citation>
    <scope>NUCLEOTIDE SEQUENCE [LARGE SCALE GENOMIC DNA]</scope>
    <source>
        <strain evidence="3 4">IBC0246</strain>
    </source>
</reference>
<organism evidence="3 4">
    <name type="scientific">Cutaneotrichosporon oleaginosum</name>
    <dbReference type="NCBI Taxonomy" id="879819"/>
    <lineage>
        <taxon>Eukaryota</taxon>
        <taxon>Fungi</taxon>
        <taxon>Dikarya</taxon>
        <taxon>Basidiomycota</taxon>
        <taxon>Agaricomycotina</taxon>
        <taxon>Tremellomycetes</taxon>
        <taxon>Trichosporonales</taxon>
        <taxon>Trichosporonaceae</taxon>
        <taxon>Cutaneotrichosporon</taxon>
    </lineage>
</organism>
<dbReference type="AlphaFoldDB" id="A0A0J0XH30"/>
<dbReference type="EMBL" id="KQ087235">
    <property type="protein sequence ID" value="KLT40391.1"/>
    <property type="molecule type" value="Genomic_DNA"/>
</dbReference>
<dbReference type="InterPro" id="IPR012338">
    <property type="entry name" value="Beta-lactam/transpept-like"/>
</dbReference>
<dbReference type="Proteomes" id="UP000053611">
    <property type="component" value="Unassembled WGS sequence"/>
</dbReference>